<name>A0A8B6EYR1_MYTGA</name>
<evidence type="ECO:0000259" key="1">
    <source>
        <dbReference type="Pfam" id="PF03399"/>
    </source>
</evidence>
<protein>
    <submittedName>
        <fullName evidence="2">SAC3 domain-containing protein 1</fullName>
    </submittedName>
</protein>
<dbReference type="GO" id="GO:0005813">
    <property type="term" value="C:centrosome"/>
    <property type="evidence" value="ECO:0007669"/>
    <property type="project" value="TreeGrafter"/>
</dbReference>
<dbReference type="InterPro" id="IPR005062">
    <property type="entry name" value="SAC3/GANP/THP3_conserved"/>
</dbReference>
<dbReference type="GO" id="GO:0051298">
    <property type="term" value="P:centrosome duplication"/>
    <property type="evidence" value="ECO:0007669"/>
    <property type="project" value="TreeGrafter"/>
</dbReference>
<dbReference type="GO" id="GO:0005819">
    <property type="term" value="C:spindle"/>
    <property type="evidence" value="ECO:0007669"/>
    <property type="project" value="TreeGrafter"/>
</dbReference>
<sequence length="339" mass="39297">MSPYNPPNDILALVLYRHVLQTAFTLIEDIHFLEKTLQNGRLQTDTDKMVKEYSRPAAGKRDPGPNDLRPPEVLVRTVDYLLGSITAKKDVAWKDIYDFVFDRLRCIRQDMVIQNIGGSSAINILEKIARFHIYAGYRLCTEPIARFDPKINNQHTQECLKRLLYVYSVEPGNHDNRQEFESVYLLYNLGQTDALMHFYDLSKDLRTSSLISLCYRTSIEYMIGNNVRCLRLLDHHLCKQYPILLCALHRHLSHIQPLAQNSKYPVENLLKLFMFTNTDHVISECEQCGLNISNDKQSVNFLKGSFVYPDKEHKSYLEVIDKSITMDNLSDILLKKLPP</sequence>
<dbReference type="PANTHER" id="PTHR12436">
    <property type="entry name" value="80 KDA MCM3-ASSOCIATED PROTEIN"/>
    <property type="match status" value="1"/>
</dbReference>
<dbReference type="Pfam" id="PF03399">
    <property type="entry name" value="SAC3_GANP"/>
    <property type="match status" value="1"/>
</dbReference>
<dbReference type="InterPro" id="IPR045107">
    <property type="entry name" value="SAC3/GANP/THP3"/>
</dbReference>
<proteinExistence type="predicted"/>
<accession>A0A8B6EYR1</accession>
<evidence type="ECO:0000313" key="3">
    <source>
        <dbReference type="Proteomes" id="UP000596742"/>
    </source>
</evidence>
<keyword evidence="3" id="KW-1185">Reference proteome</keyword>
<dbReference type="GO" id="GO:0005634">
    <property type="term" value="C:nucleus"/>
    <property type="evidence" value="ECO:0007669"/>
    <property type="project" value="TreeGrafter"/>
</dbReference>
<dbReference type="Proteomes" id="UP000596742">
    <property type="component" value="Unassembled WGS sequence"/>
</dbReference>
<gene>
    <name evidence="2" type="ORF">MGAL_10B053010</name>
</gene>
<dbReference type="EMBL" id="UYJE01005823">
    <property type="protein sequence ID" value="VDI40750.1"/>
    <property type="molecule type" value="Genomic_DNA"/>
</dbReference>
<dbReference type="Gene3D" id="1.25.40.990">
    <property type="match status" value="1"/>
</dbReference>
<feature type="domain" description="SAC3/GANP/THP3 conserved" evidence="1">
    <location>
        <begin position="28"/>
        <end position="293"/>
    </location>
</feature>
<dbReference type="GO" id="GO:0051225">
    <property type="term" value="P:spindle assembly"/>
    <property type="evidence" value="ECO:0007669"/>
    <property type="project" value="TreeGrafter"/>
</dbReference>
<organism evidence="2 3">
    <name type="scientific">Mytilus galloprovincialis</name>
    <name type="common">Mediterranean mussel</name>
    <dbReference type="NCBI Taxonomy" id="29158"/>
    <lineage>
        <taxon>Eukaryota</taxon>
        <taxon>Metazoa</taxon>
        <taxon>Spiralia</taxon>
        <taxon>Lophotrochozoa</taxon>
        <taxon>Mollusca</taxon>
        <taxon>Bivalvia</taxon>
        <taxon>Autobranchia</taxon>
        <taxon>Pteriomorphia</taxon>
        <taxon>Mytilida</taxon>
        <taxon>Mytiloidea</taxon>
        <taxon>Mytilidae</taxon>
        <taxon>Mytilinae</taxon>
        <taxon>Mytilus</taxon>
    </lineage>
</organism>
<dbReference type="AlphaFoldDB" id="A0A8B6EYR1"/>
<dbReference type="OrthoDB" id="264795at2759"/>
<comment type="caution">
    <text evidence="2">The sequence shown here is derived from an EMBL/GenBank/DDBJ whole genome shotgun (WGS) entry which is preliminary data.</text>
</comment>
<dbReference type="PANTHER" id="PTHR12436:SF38">
    <property type="entry name" value="SAC3 DOMAIN-CONTAINING PROTEIN 1"/>
    <property type="match status" value="1"/>
</dbReference>
<reference evidence="2" key="1">
    <citation type="submission" date="2018-11" db="EMBL/GenBank/DDBJ databases">
        <authorList>
            <person name="Alioto T."/>
            <person name="Alioto T."/>
        </authorList>
    </citation>
    <scope>NUCLEOTIDE SEQUENCE</scope>
</reference>
<evidence type="ECO:0000313" key="2">
    <source>
        <dbReference type="EMBL" id="VDI40750.1"/>
    </source>
</evidence>